<dbReference type="Proteomes" id="UP001597557">
    <property type="component" value="Unassembled WGS sequence"/>
</dbReference>
<comment type="caution">
    <text evidence="1">The sequence shown here is derived from an EMBL/GenBank/DDBJ whole genome shotgun (WGS) entry which is preliminary data.</text>
</comment>
<proteinExistence type="predicted"/>
<accession>A0ABW5Y670</accession>
<dbReference type="RefSeq" id="WP_377180946.1">
    <property type="nucleotide sequence ID" value="NZ_JBHUPD010000001.1"/>
</dbReference>
<organism evidence="1 2">
    <name type="scientific">Mucilaginibacter ximonensis</name>
    <dbReference type="NCBI Taxonomy" id="538021"/>
    <lineage>
        <taxon>Bacteria</taxon>
        <taxon>Pseudomonadati</taxon>
        <taxon>Bacteroidota</taxon>
        <taxon>Sphingobacteriia</taxon>
        <taxon>Sphingobacteriales</taxon>
        <taxon>Sphingobacteriaceae</taxon>
        <taxon>Mucilaginibacter</taxon>
    </lineage>
</organism>
<keyword evidence="2" id="KW-1185">Reference proteome</keyword>
<evidence type="ECO:0000313" key="1">
    <source>
        <dbReference type="EMBL" id="MFD2870849.1"/>
    </source>
</evidence>
<dbReference type="EMBL" id="JBHUPD010000001">
    <property type="protein sequence ID" value="MFD2870849.1"/>
    <property type="molecule type" value="Genomic_DNA"/>
</dbReference>
<gene>
    <name evidence="1" type="ORF">ACFS5N_00125</name>
</gene>
<protein>
    <submittedName>
        <fullName evidence="1">Uncharacterized protein</fullName>
    </submittedName>
</protein>
<reference evidence="2" key="1">
    <citation type="journal article" date="2019" name="Int. J. Syst. Evol. Microbiol.">
        <title>The Global Catalogue of Microorganisms (GCM) 10K type strain sequencing project: providing services to taxonomists for standard genome sequencing and annotation.</title>
        <authorList>
            <consortium name="The Broad Institute Genomics Platform"/>
            <consortium name="The Broad Institute Genome Sequencing Center for Infectious Disease"/>
            <person name="Wu L."/>
            <person name="Ma J."/>
        </authorList>
    </citation>
    <scope>NUCLEOTIDE SEQUENCE [LARGE SCALE GENOMIC DNA]</scope>
    <source>
        <strain evidence="2">KCTC 22437</strain>
    </source>
</reference>
<sequence length="129" mass="14261">MAYNVITGEINYNTLYFVGGEKSVIYNSVTYTTGQLFRGISNIKSFTYSGVGTQALYEVTEISGGGVEYVDTSANLFTFPDLASIQGLAIEYLLADAEKTVQETTKIRGFAIELIDYPFYSFSIIETHL</sequence>
<name>A0ABW5Y670_9SPHI</name>
<evidence type="ECO:0000313" key="2">
    <source>
        <dbReference type="Proteomes" id="UP001597557"/>
    </source>
</evidence>